<reference evidence="1 2" key="2">
    <citation type="journal article" date="2015" name="J. Bacteriol.">
        <title>Genomic, proteomic, and biochemical analysis of the organohalide respiratory pathway in Desulfitobacterium dehalogenans.</title>
        <authorList>
            <person name="Kruse T."/>
            <person name="van de Pas B.A."/>
            <person name="Atteia A."/>
            <person name="Krab K."/>
            <person name="Hagen W.R."/>
            <person name="Goodwin L."/>
            <person name="Chain P."/>
            <person name="Boeren S."/>
            <person name="Maphosa F."/>
            <person name="Schraa G."/>
            <person name="de Vos W.M."/>
            <person name="van der Oost J."/>
            <person name="Smidt H."/>
            <person name="Stams A.J."/>
        </authorList>
    </citation>
    <scope>NUCLEOTIDE SEQUENCE [LARGE SCALE GENOMIC DNA]</scope>
    <source>
        <strain evidence="2">ATCC 51507 / DSM 9161 / JW/IU-DC1</strain>
    </source>
</reference>
<evidence type="ECO:0000313" key="2">
    <source>
        <dbReference type="Proteomes" id="UP000006053"/>
    </source>
</evidence>
<dbReference type="HOGENOM" id="CLU_3215293_0_0_9"/>
<dbReference type="STRING" id="756499.Desde_1991"/>
<dbReference type="AlphaFoldDB" id="I4A8U3"/>
<gene>
    <name evidence="1" type="ordered locus">Desde_1991</name>
</gene>
<protein>
    <submittedName>
        <fullName evidence="1">Uncharacterized protein</fullName>
    </submittedName>
</protein>
<accession>I4A8U3</accession>
<sequence length="44" mass="5495">MDKRILESVKEFYKNVKGQEFFPDIIPYMEYSPDEQEYKNHFNF</sequence>
<reference evidence="2" key="1">
    <citation type="submission" date="2012-06" db="EMBL/GenBank/DDBJ databases">
        <title>Complete sequence of Desulfitobacterium dehalogenans ATCC 51507.</title>
        <authorList>
            <person name="Lucas S."/>
            <person name="Han J."/>
            <person name="Lapidus A."/>
            <person name="Cheng J.-F."/>
            <person name="Goodwin L."/>
            <person name="Pitluck S."/>
            <person name="Peters L."/>
            <person name="Ovchinnikova G."/>
            <person name="Teshima H."/>
            <person name="Detter J.C."/>
            <person name="Han C."/>
            <person name="Tapia R."/>
            <person name="Land M."/>
            <person name="Hauser L."/>
            <person name="Kyrpides N."/>
            <person name="Ivanova N."/>
            <person name="Pagani I."/>
            <person name="Kruse T."/>
            <person name="de Vos W.M."/>
            <person name="Smidt H."/>
            <person name="Woyke T."/>
        </authorList>
    </citation>
    <scope>NUCLEOTIDE SEQUENCE [LARGE SCALE GENOMIC DNA]</scope>
    <source>
        <strain evidence="2">ATCC 51507 / DSM 9161 / JW/IU-DC1</strain>
    </source>
</reference>
<dbReference type="Proteomes" id="UP000006053">
    <property type="component" value="Chromosome"/>
</dbReference>
<dbReference type="RefSeq" id="WP_014793865.1">
    <property type="nucleotide sequence ID" value="NC_018017.1"/>
</dbReference>
<keyword evidence="2" id="KW-1185">Reference proteome</keyword>
<name>I4A8U3_DESDJ</name>
<evidence type="ECO:0000313" key="1">
    <source>
        <dbReference type="EMBL" id="AFM00378.1"/>
    </source>
</evidence>
<proteinExistence type="predicted"/>
<dbReference type="KEGG" id="ddh:Desde_1991"/>
<dbReference type="EMBL" id="CP003348">
    <property type="protein sequence ID" value="AFM00378.1"/>
    <property type="molecule type" value="Genomic_DNA"/>
</dbReference>
<organism evidence="1 2">
    <name type="scientific">Desulfitobacterium dehalogenans (strain ATCC 51507 / DSM 9161 / JW/IU-DC1)</name>
    <dbReference type="NCBI Taxonomy" id="756499"/>
    <lineage>
        <taxon>Bacteria</taxon>
        <taxon>Bacillati</taxon>
        <taxon>Bacillota</taxon>
        <taxon>Clostridia</taxon>
        <taxon>Eubacteriales</taxon>
        <taxon>Desulfitobacteriaceae</taxon>
        <taxon>Desulfitobacterium</taxon>
    </lineage>
</organism>